<comment type="caution">
    <text evidence="1">The sequence shown here is derived from an EMBL/GenBank/DDBJ whole genome shotgun (WGS) entry which is preliminary data.</text>
</comment>
<gene>
    <name evidence="1" type="ORF">JVT61DRAFT_13367</name>
</gene>
<proteinExistence type="predicted"/>
<dbReference type="AlphaFoldDB" id="A0A8I2YDH6"/>
<evidence type="ECO:0000313" key="2">
    <source>
        <dbReference type="Proteomes" id="UP000683000"/>
    </source>
</evidence>
<organism evidence="1 2">
    <name type="scientific">Boletus reticuloceps</name>
    <dbReference type="NCBI Taxonomy" id="495285"/>
    <lineage>
        <taxon>Eukaryota</taxon>
        <taxon>Fungi</taxon>
        <taxon>Dikarya</taxon>
        <taxon>Basidiomycota</taxon>
        <taxon>Agaricomycotina</taxon>
        <taxon>Agaricomycetes</taxon>
        <taxon>Agaricomycetidae</taxon>
        <taxon>Boletales</taxon>
        <taxon>Boletineae</taxon>
        <taxon>Boletaceae</taxon>
        <taxon>Boletoideae</taxon>
        <taxon>Boletus</taxon>
    </lineage>
</organism>
<name>A0A8I2YDH6_9AGAM</name>
<dbReference type="Proteomes" id="UP000683000">
    <property type="component" value="Unassembled WGS sequence"/>
</dbReference>
<keyword evidence="2" id="KW-1185">Reference proteome</keyword>
<reference evidence="1" key="1">
    <citation type="submission" date="2021-03" db="EMBL/GenBank/DDBJ databases">
        <title>Evolutionary innovations through gain and loss of genes in the ectomycorrhizal Boletales.</title>
        <authorList>
            <person name="Wu G."/>
            <person name="Miyauchi S."/>
            <person name="Morin E."/>
            <person name="Yang Z.-L."/>
            <person name="Xu J."/>
            <person name="Martin F.M."/>
        </authorList>
    </citation>
    <scope>NUCLEOTIDE SEQUENCE</scope>
    <source>
        <strain evidence="1">BR01</strain>
    </source>
</reference>
<dbReference type="OrthoDB" id="3223806at2759"/>
<dbReference type="EMBL" id="JAGFBS010000061">
    <property type="protein sequence ID" value="KAG6369902.1"/>
    <property type="molecule type" value="Genomic_DNA"/>
</dbReference>
<protein>
    <submittedName>
        <fullName evidence="1">Uncharacterized protein</fullName>
    </submittedName>
</protein>
<evidence type="ECO:0000313" key="1">
    <source>
        <dbReference type="EMBL" id="KAG6369902.1"/>
    </source>
</evidence>
<accession>A0A8I2YDH6</accession>
<sequence>MEDNRVVFKVLDDRLRRFGFTELPYKVTPESVARVLGSAARYYWFLDLAKEHDEISDNPEVAVDFYRLERAYDVYGDSFLFPDELEFWHRDPICWDSSDVVDFIVDQEAFYGFKMTNKTPWDLYLNAFMFNSSCFSIDKYYTQSSAGEPEAPLKRGETIAIGYGNGTPPLSFVLEDSQDVDVSFLKIFFATRPVDMTDIAQRSPFDSINARDGEDDGARGGGGIFEDAMAKIIGKRWLSRVRQPGDTWFTLEAE</sequence>